<keyword evidence="2" id="KW-1185">Reference proteome</keyword>
<protein>
    <submittedName>
        <fullName evidence="1">Uncharacterized protein</fullName>
    </submittedName>
</protein>
<comment type="caution">
    <text evidence="1">The sequence shown here is derived from an EMBL/GenBank/DDBJ whole genome shotgun (WGS) entry which is preliminary data.</text>
</comment>
<gene>
    <name evidence="1" type="ORF">AM1BK_01510</name>
</gene>
<reference evidence="1 2" key="1">
    <citation type="journal article" date="2022" name="Int. J. Syst. Evol. Microbiol.">
        <title>Neobacillus kokaensis sp. nov., isolated from soil.</title>
        <authorList>
            <person name="Yuki K."/>
            <person name="Matsubara H."/>
            <person name="Yamaguchi S."/>
        </authorList>
    </citation>
    <scope>NUCLEOTIDE SEQUENCE [LARGE SCALE GENOMIC DNA]</scope>
    <source>
        <strain evidence="1 2">LOB 377</strain>
    </source>
</reference>
<organism evidence="1 2">
    <name type="scientific">Neobacillus kokaensis</name>
    <dbReference type="NCBI Taxonomy" id="2759023"/>
    <lineage>
        <taxon>Bacteria</taxon>
        <taxon>Bacillati</taxon>
        <taxon>Bacillota</taxon>
        <taxon>Bacilli</taxon>
        <taxon>Bacillales</taxon>
        <taxon>Bacillaceae</taxon>
        <taxon>Neobacillus</taxon>
    </lineage>
</organism>
<dbReference type="Proteomes" id="UP000637074">
    <property type="component" value="Unassembled WGS sequence"/>
</dbReference>
<name>A0ABQ3MVC4_9BACI</name>
<proteinExistence type="predicted"/>
<evidence type="ECO:0000313" key="1">
    <source>
        <dbReference type="EMBL" id="GHH96608.1"/>
    </source>
</evidence>
<dbReference type="RefSeq" id="WP_191268726.1">
    <property type="nucleotide sequence ID" value="NZ_BNDS01000001.1"/>
</dbReference>
<sequence length="74" mass="8505">MEKTCKKCYETKPIQGGFVSATHANCKECVKAARQEKDWNTELNNHLHLIKSFLERNGIGVKTKQLRELEDKVS</sequence>
<evidence type="ECO:0000313" key="2">
    <source>
        <dbReference type="Proteomes" id="UP000637074"/>
    </source>
</evidence>
<dbReference type="EMBL" id="BNDS01000001">
    <property type="protein sequence ID" value="GHH96608.1"/>
    <property type="molecule type" value="Genomic_DNA"/>
</dbReference>
<accession>A0ABQ3MVC4</accession>